<keyword evidence="2" id="KW-1185">Reference proteome</keyword>
<evidence type="ECO:0000313" key="2">
    <source>
        <dbReference type="Proteomes" id="UP001497680"/>
    </source>
</evidence>
<gene>
    <name evidence="1" type="ORF">F4821DRAFT_242063</name>
</gene>
<sequence>MSSKAPVLVFSPGAWHTPEYFEPTTSRLHEAGYMCDAVSLPCIGAELASSETVSVPQSFDVDVAAIRAAVTRHLDAGRDVVLVVHSYSGVVGSEAVADLDAGSRGEGRSSVTHLIYAAALVLDVGARLWPTGKPAFPDQVTVVGDLVYRRPEKLDEVFYSRCTPAQRELVIGCLRSHAWKAFTSPATHAAWRVIPSTYIRAKDDPMVDFMANPPEGHRFEEVVEVEGDHFPFVTTAQQMAEVIAGIAERSIRSLP</sequence>
<protein>
    <submittedName>
        <fullName evidence="1">Alpha/beta-hydrolase</fullName>
    </submittedName>
</protein>
<reference evidence="1 2" key="1">
    <citation type="journal article" date="2022" name="New Phytol.">
        <title>Ecological generalism drives hyperdiversity of secondary metabolite gene clusters in xylarialean endophytes.</title>
        <authorList>
            <person name="Franco M.E.E."/>
            <person name="Wisecaver J.H."/>
            <person name="Arnold A.E."/>
            <person name="Ju Y.M."/>
            <person name="Slot J.C."/>
            <person name="Ahrendt S."/>
            <person name="Moore L.P."/>
            <person name="Eastman K.E."/>
            <person name="Scott K."/>
            <person name="Konkel Z."/>
            <person name="Mondo S.J."/>
            <person name="Kuo A."/>
            <person name="Hayes R.D."/>
            <person name="Haridas S."/>
            <person name="Andreopoulos B."/>
            <person name="Riley R."/>
            <person name="LaButti K."/>
            <person name="Pangilinan J."/>
            <person name="Lipzen A."/>
            <person name="Amirebrahimi M."/>
            <person name="Yan J."/>
            <person name="Adam C."/>
            <person name="Keymanesh K."/>
            <person name="Ng V."/>
            <person name="Louie K."/>
            <person name="Northen T."/>
            <person name="Drula E."/>
            <person name="Henrissat B."/>
            <person name="Hsieh H.M."/>
            <person name="Youens-Clark K."/>
            <person name="Lutzoni F."/>
            <person name="Miadlikowska J."/>
            <person name="Eastwood D.C."/>
            <person name="Hamelin R.C."/>
            <person name="Grigoriev I.V."/>
            <person name="U'Ren J.M."/>
        </authorList>
    </citation>
    <scope>NUCLEOTIDE SEQUENCE [LARGE SCALE GENOMIC DNA]</scope>
    <source>
        <strain evidence="1 2">ER1909</strain>
    </source>
</reference>
<organism evidence="1 2">
    <name type="scientific">Hypoxylon rubiginosum</name>
    <dbReference type="NCBI Taxonomy" id="110542"/>
    <lineage>
        <taxon>Eukaryota</taxon>
        <taxon>Fungi</taxon>
        <taxon>Dikarya</taxon>
        <taxon>Ascomycota</taxon>
        <taxon>Pezizomycotina</taxon>
        <taxon>Sordariomycetes</taxon>
        <taxon>Xylariomycetidae</taxon>
        <taxon>Xylariales</taxon>
        <taxon>Hypoxylaceae</taxon>
        <taxon>Hypoxylon</taxon>
    </lineage>
</organism>
<dbReference type="Proteomes" id="UP001497680">
    <property type="component" value="Unassembled WGS sequence"/>
</dbReference>
<evidence type="ECO:0000313" key="1">
    <source>
        <dbReference type="EMBL" id="KAI6084843.1"/>
    </source>
</evidence>
<comment type="caution">
    <text evidence="1">The sequence shown here is derived from an EMBL/GenBank/DDBJ whole genome shotgun (WGS) entry which is preliminary data.</text>
</comment>
<proteinExistence type="predicted"/>
<accession>A0ACC0CWU3</accession>
<dbReference type="EMBL" id="MU394332">
    <property type="protein sequence ID" value="KAI6084843.1"/>
    <property type="molecule type" value="Genomic_DNA"/>
</dbReference>
<name>A0ACC0CWU3_9PEZI</name>